<dbReference type="InterPro" id="IPR017941">
    <property type="entry name" value="Rieske_2Fe-2S"/>
</dbReference>
<comment type="caution">
    <text evidence="7">The sequence shown here is derived from an EMBL/GenBank/DDBJ whole genome shotgun (WGS) entry which is preliminary data.</text>
</comment>
<dbReference type="CDD" id="cd03467">
    <property type="entry name" value="Rieske"/>
    <property type="match status" value="1"/>
</dbReference>
<evidence type="ECO:0000256" key="3">
    <source>
        <dbReference type="ARBA" id="ARBA00023004"/>
    </source>
</evidence>
<feature type="domain" description="Rieske" evidence="6">
    <location>
        <begin position="1"/>
        <end position="83"/>
    </location>
</feature>
<gene>
    <name evidence="7" type="ORF">GCM10010319_50570</name>
</gene>
<evidence type="ECO:0000256" key="1">
    <source>
        <dbReference type="ARBA" id="ARBA00022714"/>
    </source>
</evidence>
<evidence type="ECO:0000256" key="2">
    <source>
        <dbReference type="ARBA" id="ARBA00022723"/>
    </source>
</evidence>
<proteinExistence type="predicted"/>
<dbReference type="PROSITE" id="PS51296">
    <property type="entry name" value="RIESKE"/>
    <property type="match status" value="1"/>
</dbReference>
<protein>
    <recommendedName>
        <fullName evidence="6">Rieske domain-containing protein</fullName>
    </recommendedName>
</protein>
<feature type="region of interest" description="Disordered" evidence="5">
    <location>
        <begin position="76"/>
        <end position="101"/>
    </location>
</feature>
<evidence type="ECO:0000313" key="8">
    <source>
        <dbReference type="Proteomes" id="UP001500063"/>
    </source>
</evidence>
<evidence type="ECO:0000256" key="5">
    <source>
        <dbReference type="SAM" id="MobiDB-lite"/>
    </source>
</evidence>
<keyword evidence="2" id="KW-0479">Metal-binding</keyword>
<reference evidence="8" key="1">
    <citation type="journal article" date="2019" name="Int. J. Syst. Evol. Microbiol.">
        <title>The Global Catalogue of Microorganisms (GCM) 10K type strain sequencing project: providing services to taxonomists for standard genome sequencing and annotation.</title>
        <authorList>
            <consortium name="The Broad Institute Genomics Platform"/>
            <consortium name="The Broad Institute Genome Sequencing Center for Infectious Disease"/>
            <person name="Wu L."/>
            <person name="Ma J."/>
        </authorList>
    </citation>
    <scope>NUCLEOTIDE SEQUENCE [LARGE SCALE GENOMIC DNA]</scope>
    <source>
        <strain evidence="8">JCM 4565</strain>
    </source>
</reference>
<name>A0ABP3HD06_9ACTN</name>
<evidence type="ECO:0000313" key="7">
    <source>
        <dbReference type="EMBL" id="GAA0366532.1"/>
    </source>
</evidence>
<keyword evidence="1" id="KW-0001">2Fe-2S</keyword>
<accession>A0ABP3HD06</accession>
<keyword evidence="4" id="KW-0411">Iron-sulfur</keyword>
<keyword evidence="8" id="KW-1185">Reference proteome</keyword>
<dbReference type="Proteomes" id="UP001500063">
    <property type="component" value="Unassembled WGS sequence"/>
</dbReference>
<evidence type="ECO:0000256" key="4">
    <source>
        <dbReference type="ARBA" id="ARBA00023014"/>
    </source>
</evidence>
<dbReference type="InterPro" id="IPR036922">
    <property type="entry name" value="Rieske_2Fe-2S_sf"/>
</dbReference>
<dbReference type="RefSeq" id="WP_344121187.1">
    <property type="nucleotide sequence ID" value="NZ_BAAABW010000026.1"/>
</dbReference>
<dbReference type="Gene3D" id="2.102.10.10">
    <property type="entry name" value="Rieske [2Fe-2S] iron-sulphur domain"/>
    <property type="match status" value="1"/>
</dbReference>
<keyword evidence="3" id="KW-0408">Iron</keyword>
<evidence type="ECO:0000259" key="6">
    <source>
        <dbReference type="PROSITE" id="PS51296"/>
    </source>
</evidence>
<dbReference type="EMBL" id="BAAABW010000026">
    <property type="protein sequence ID" value="GAA0366532.1"/>
    <property type="molecule type" value="Genomic_DNA"/>
</dbReference>
<dbReference type="SUPFAM" id="SSF50022">
    <property type="entry name" value="ISP domain"/>
    <property type="match status" value="1"/>
</dbReference>
<organism evidence="7 8">
    <name type="scientific">Streptomyces blastmyceticus</name>
    <dbReference type="NCBI Taxonomy" id="68180"/>
    <lineage>
        <taxon>Bacteria</taxon>
        <taxon>Bacillati</taxon>
        <taxon>Actinomycetota</taxon>
        <taxon>Actinomycetes</taxon>
        <taxon>Kitasatosporales</taxon>
        <taxon>Streptomycetaceae</taxon>
        <taxon>Streptomyces</taxon>
    </lineage>
</organism>
<dbReference type="Pfam" id="PF00355">
    <property type="entry name" value="Rieske"/>
    <property type="match status" value="1"/>
</dbReference>
<sequence>MSEKGPAAGPTVEPLPGEWVRVTVDGRAYEIAAACPHRKGRLAHGYVNAHTLRITCPLHRSTFDLVTGRQVSGPCAGPLPVRPAGHGTTDTAPAPTQGERQ</sequence>